<dbReference type="Pfam" id="PF07878">
    <property type="entry name" value="RHH_5"/>
    <property type="match status" value="1"/>
</dbReference>
<feature type="domain" description="CopG-like ribbon-helix-helix" evidence="1">
    <location>
        <begin position="22"/>
        <end position="54"/>
    </location>
</feature>
<protein>
    <recommendedName>
        <fullName evidence="1">CopG-like ribbon-helix-helix domain-containing protein</fullName>
    </recommendedName>
</protein>
<organism evidence="2 3">
    <name type="scientific">Almyronema epifaneia S1</name>
    <dbReference type="NCBI Taxonomy" id="2991925"/>
    <lineage>
        <taxon>Bacteria</taxon>
        <taxon>Bacillati</taxon>
        <taxon>Cyanobacteriota</taxon>
        <taxon>Cyanophyceae</taxon>
        <taxon>Nodosilineales</taxon>
        <taxon>Nodosilineaceae</taxon>
        <taxon>Almyronema</taxon>
        <taxon>Almyronema epifaneia</taxon>
    </lineage>
</organism>
<dbReference type="InterPro" id="IPR012869">
    <property type="entry name" value="RHH_5"/>
</dbReference>
<dbReference type="Proteomes" id="UP001600165">
    <property type="component" value="Unassembled WGS sequence"/>
</dbReference>
<accession>A0ABW6IJQ6</accession>
<evidence type="ECO:0000259" key="1">
    <source>
        <dbReference type="Pfam" id="PF07878"/>
    </source>
</evidence>
<dbReference type="InterPro" id="IPR010985">
    <property type="entry name" value="Ribbon_hlx_hlx"/>
</dbReference>
<evidence type="ECO:0000313" key="3">
    <source>
        <dbReference type="Proteomes" id="UP001600165"/>
    </source>
</evidence>
<dbReference type="RefSeq" id="WP_377968070.1">
    <property type="nucleotide sequence ID" value="NZ_JBHZOL010000110.1"/>
</dbReference>
<reference evidence="2 3" key="1">
    <citation type="submission" date="2024-10" db="EMBL/GenBank/DDBJ databases">
        <authorList>
            <person name="Ratan Roy A."/>
            <person name="Morales Sandoval P.H."/>
            <person name="De Los Santos Villalobos S."/>
            <person name="Chakraborty S."/>
            <person name="Mukherjee J."/>
        </authorList>
    </citation>
    <scope>NUCLEOTIDE SEQUENCE [LARGE SCALE GENOMIC DNA]</scope>
    <source>
        <strain evidence="2 3">S1</strain>
    </source>
</reference>
<proteinExistence type="predicted"/>
<dbReference type="SUPFAM" id="SSF47598">
    <property type="entry name" value="Ribbon-helix-helix"/>
    <property type="match status" value="1"/>
</dbReference>
<evidence type="ECO:0000313" key="2">
    <source>
        <dbReference type="EMBL" id="MFE4108439.1"/>
    </source>
</evidence>
<sequence>MMFSDDQTAEMAKVTITAFVEEELKEGLKALADHERRSMSQMAAVLIERAVEEARQQGIIPPVETSSESK</sequence>
<comment type="caution">
    <text evidence="2">The sequence shown here is derived from an EMBL/GenBank/DDBJ whole genome shotgun (WGS) entry which is preliminary data.</text>
</comment>
<name>A0ABW6IJQ6_9CYAN</name>
<keyword evidence="3" id="KW-1185">Reference proteome</keyword>
<dbReference type="EMBL" id="JBHZOL010000110">
    <property type="protein sequence ID" value="MFE4108439.1"/>
    <property type="molecule type" value="Genomic_DNA"/>
</dbReference>
<gene>
    <name evidence="2" type="ORF">ACFVKH_19340</name>
</gene>